<dbReference type="Gene3D" id="3.80.10.10">
    <property type="entry name" value="Ribonuclease Inhibitor"/>
    <property type="match status" value="1"/>
</dbReference>
<dbReference type="InterPro" id="IPR001810">
    <property type="entry name" value="F-box_dom"/>
</dbReference>
<evidence type="ECO:0000259" key="2">
    <source>
        <dbReference type="Pfam" id="PF12937"/>
    </source>
</evidence>
<dbReference type="EMBL" id="JAUEPU010000001">
    <property type="protein sequence ID" value="KAK0505636.1"/>
    <property type="molecule type" value="Genomic_DNA"/>
</dbReference>
<name>A0AA39QNM6_9AGAR</name>
<reference evidence="3" key="1">
    <citation type="submission" date="2023-06" db="EMBL/GenBank/DDBJ databases">
        <authorList>
            <consortium name="Lawrence Berkeley National Laboratory"/>
            <person name="Ahrendt S."/>
            <person name="Sahu N."/>
            <person name="Indic B."/>
            <person name="Wong-Bajracharya J."/>
            <person name="Merenyi Z."/>
            <person name="Ke H.-M."/>
            <person name="Monk M."/>
            <person name="Kocsube S."/>
            <person name="Drula E."/>
            <person name="Lipzen A."/>
            <person name="Balint B."/>
            <person name="Henrissat B."/>
            <person name="Andreopoulos B."/>
            <person name="Martin F.M."/>
            <person name="Harder C.B."/>
            <person name="Rigling D."/>
            <person name="Ford K.L."/>
            <person name="Foster G.D."/>
            <person name="Pangilinan J."/>
            <person name="Papanicolaou A."/>
            <person name="Barry K."/>
            <person name="LaButti K."/>
            <person name="Viragh M."/>
            <person name="Koriabine M."/>
            <person name="Yan M."/>
            <person name="Riley R."/>
            <person name="Champramary S."/>
            <person name="Plett K.L."/>
            <person name="Tsai I.J."/>
            <person name="Slot J."/>
            <person name="Sipos G."/>
            <person name="Plett J."/>
            <person name="Nagy L.G."/>
            <person name="Grigoriev I.V."/>
        </authorList>
    </citation>
    <scope>NUCLEOTIDE SEQUENCE</scope>
    <source>
        <strain evidence="3">HWK02</strain>
    </source>
</reference>
<accession>A0AA39QNM6</accession>
<feature type="region of interest" description="Disordered" evidence="1">
    <location>
        <begin position="436"/>
        <end position="500"/>
    </location>
</feature>
<protein>
    <recommendedName>
        <fullName evidence="2">F-box domain-containing protein</fullName>
    </recommendedName>
</protein>
<comment type="caution">
    <text evidence="3">The sequence shown here is derived from an EMBL/GenBank/DDBJ whole genome shotgun (WGS) entry which is preliminary data.</text>
</comment>
<evidence type="ECO:0000256" key="1">
    <source>
        <dbReference type="SAM" id="MobiDB-lite"/>
    </source>
</evidence>
<evidence type="ECO:0000313" key="4">
    <source>
        <dbReference type="Proteomes" id="UP001175228"/>
    </source>
</evidence>
<dbReference type="Gene3D" id="1.20.1280.50">
    <property type="match status" value="1"/>
</dbReference>
<dbReference type="Pfam" id="PF12937">
    <property type="entry name" value="F-box-like"/>
    <property type="match status" value="1"/>
</dbReference>
<sequence length="500" mass="56570">MSSAPKINQIPSELLTLIFATGLRSLSYDAHRPLLALICSVCRHWRDIAIAASELWTTIHIPLDLHVPATLAFLERSKGRLIDVYIRAVDIDRDRLTYSRSRAAATITAVTTPHIPRVRTLVMVLADPDLYTIFSDAYRSISAPDLTSLSIHLDDCFWKPGAYPPGRFVANANSLCRFVTQGNLLNVVPSRTSLTTLDLSKYSPTHVELQDLFNSSPYLETLILRDFDRKELVDLPMEHDATSTIITAPITLKSLAVSLYWHTHNNNSATSCSCILGSLRTPNLEYLEVVGILGVGINLKVHFGPLDKLRTLRLQRCSISSAVEEFSLSLKELRRLELVDLMRGDMRYIVDPPSSFPFPRLSSVFFSTTEGNTGRDFPYQLLQFAERCIAAGCPHFTLEVEEGHYGEFFNTFESRIQDGRVCIIENDYGGLIMDEKESEEMPGWEDDDSDRWGDGEEWPEDEEEEEVDGWDDPGWEDGEEYLSDEWPEYELEESDSDIAL</sequence>
<dbReference type="SUPFAM" id="SSF52047">
    <property type="entry name" value="RNI-like"/>
    <property type="match status" value="1"/>
</dbReference>
<keyword evidence="4" id="KW-1185">Reference proteome</keyword>
<gene>
    <name evidence="3" type="ORF">EDD18DRAFT_547</name>
</gene>
<organism evidence="3 4">
    <name type="scientific">Armillaria luteobubalina</name>
    <dbReference type="NCBI Taxonomy" id="153913"/>
    <lineage>
        <taxon>Eukaryota</taxon>
        <taxon>Fungi</taxon>
        <taxon>Dikarya</taxon>
        <taxon>Basidiomycota</taxon>
        <taxon>Agaricomycotina</taxon>
        <taxon>Agaricomycetes</taxon>
        <taxon>Agaricomycetidae</taxon>
        <taxon>Agaricales</taxon>
        <taxon>Marasmiineae</taxon>
        <taxon>Physalacriaceae</taxon>
        <taxon>Armillaria</taxon>
    </lineage>
</organism>
<dbReference type="Proteomes" id="UP001175228">
    <property type="component" value="Unassembled WGS sequence"/>
</dbReference>
<evidence type="ECO:0000313" key="3">
    <source>
        <dbReference type="EMBL" id="KAK0505636.1"/>
    </source>
</evidence>
<dbReference type="InterPro" id="IPR032675">
    <property type="entry name" value="LRR_dom_sf"/>
</dbReference>
<feature type="domain" description="F-box" evidence="2">
    <location>
        <begin position="7"/>
        <end position="61"/>
    </location>
</feature>
<proteinExistence type="predicted"/>
<dbReference type="AlphaFoldDB" id="A0AA39QNM6"/>